<keyword evidence="5" id="KW-0812">Transmembrane</keyword>
<sequence>MKRFLKIVLPIIFTCFICFLGYQIISKINHKNKVAQNIKSIPEFFYKDIKGDLFSNQNLKKDTPTLFIYFNSECEYCNEEAEMIQENAAKFQNIQLIFISFEQPELIKKFAIKHQLISYDNIHFLYDNKVTFSTTFDVKSLPCLVLYDKNQKLIEKIKGQTKTEILLKKLTSE</sequence>
<dbReference type="PANTHER" id="PTHR42852:SF6">
    <property type="entry name" value="THIOL:DISULFIDE INTERCHANGE PROTEIN DSBE"/>
    <property type="match status" value="1"/>
</dbReference>
<dbReference type="Gene3D" id="3.40.30.10">
    <property type="entry name" value="Glutaredoxin"/>
    <property type="match status" value="1"/>
</dbReference>
<dbReference type="InterPro" id="IPR013766">
    <property type="entry name" value="Thioredoxin_domain"/>
</dbReference>
<organism evidence="7 8">
    <name type="scientific">Flavobacterium piscis</name>
    <dbReference type="NCBI Taxonomy" id="1114874"/>
    <lineage>
        <taxon>Bacteria</taxon>
        <taxon>Pseudomonadati</taxon>
        <taxon>Bacteroidota</taxon>
        <taxon>Flavobacteriia</taxon>
        <taxon>Flavobacteriales</taxon>
        <taxon>Flavobacteriaceae</taxon>
        <taxon>Flavobacterium</taxon>
    </lineage>
</organism>
<dbReference type="EMBL" id="JAVDWQ010000004">
    <property type="protein sequence ID" value="MDR7209768.1"/>
    <property type="molecule type" value="Genomic_DNA"/>
</dbReference>
<dbReference type="InterPro" id="IPR036249">
    <property type="entry name" value="Thioredoxin-like_sf"/>
</dbReference>
<keyword evidence="5" id="KW-1133">Transmembrane helix</keyword>
<keyword evidence="8" id="KW-1185">Reference proteome</keyword>
<evidence type="ECO:0000313" key="7">
    <source>
        <dbReference type="EMBL" id="MDR7209768.1"/>
    </source>
</evidence>
<dbReference type="PROSITE" id="PS51352">
    <property type="entry name" value="THIOREDOXIN_2"/>
    <property type="match status" value="1"/>
</dbReference>
<name>A0ABU1Y6B7_9FLAO</name>
<proteinExistence type="predicted"/>
<evidence type="ECO:0000256" key="1">
    <source>
        <dbReference type="ARBA" id="ARBA00004196"/>
    </source>
</evidence>
<gene>
    <name evidence="7" type="ORF">J2W48_001706</name>
</gene>
<evidence type="ECO:0000313" key="8">
    <source>
        <dbReference type="Proteomes" id="UP001269081"/>
    </source>
</evidence>
<dbReference type="PANTHER" id="PTHR42852">
    <property type="entry name" value="THIOL:DISULFIDE INTERCHANGE PROTEIN DSBE"/>
    <property type="match status" value="1"/>
</dbReference>
<dbReference type="SUPFAM" id="SSF52833">
    <property type="entry name" value="Thioredoxin-like"/>
    <property type="match status" value="1"/>
</dbReference>
<feature type="transmembrane region" description="Helical" evidence="5">
    <location>
        <begin position="7"/>
        <end position="25"/>
    </location>
</feature>
<dbReference type="Proteomes" id="UP001269081">
    <property type="component" value="Unassembled WGS sequence"/>
</dbReference>
<reference evidence="7 8" key="1">
    <citation type="submission" date="2023-07" db="EMBL/GenBank/DDBJ databases">
        <title>Sorghum-associated microbial communities from plants grown in Nebraska, USA.</title>
        <authorList>
            <person name="Schachtman D."/>
        </authorList>
    </citation>
    <scope>NUCLEOTIDE SEQUENCE [LARGE SCALE GENOMIC DNA]</scope>
    <source>
        <strain evidence="7 8">4129</strain>
    </source>
</reference>
<dbReference type="Pfam" id="PF00578">
    <property type="entry name" value="AhpC-TSA"/>
    <property type="match status" value="1"/>
</dbReference>
<keyword evidence="3" id="KW-1015">Disulfide bond</keyword>
<evidence type="ECO:0000259" key="6">
    <source>
        <dbReference type="PROSITE" id="PS51352"/>
    </source>
</evidence>
<evidence type="ECO:0000256" key="3">
    <source>
        <dbReference type="ARBA" id="ARBA00023157"/>
    </source>
</evidence>
<dbReference type="InterPro" id="IPR050553">
    <property type="entry name" value="Thioredoxin_ResA/DsbE_sf"/>
</dbReference>
<keyword evidence="4" id="KW-0676">Redox-active center</keyword>
<protein>
    <submittedName>
        <fullName evidence="7">Peroxiredoxin</fullName>
    </submittedName>
</protein>
<feature type="domain" description="Thioredoxin" evidence="6">
    <location>
        <begin position="35"/>
        <end position="173"/>
    </location>
</feature>
<accession>A0ABU1Y6B7</accession>
<dbReference type="RefSeq" id="WP_310280290.1">
    <property type="nucleotide sequence ID" value="NZ_JAVDWQ010000004.1"/>
</dbReference>
<keyword evidence="2" id="KW-0201">Cytochrome c-type biogenesis</keyword>
<dbReference type="InterPro" id="IPR000866">
    <property type="entry name" value="AhpC/TSA"/>
</dbReference>
<keyword evidence="5" id="KW-0472">Membrane</keyword>
<comment type="caution">
    <text evidence="7">The sequence shown here is derived from an EMBL/GenBank/DDBJ whole genome shotgun (WGS) entry which is preliminary data.</text>
</comment>
<evidence type="ECO:0000256" key="2">
    <source>
        <dbReference type="ARBA" id="ARBA00022748"/>
    </source>
</evidence>
<evidence type="ECO:0000256" key="4">
    <source>
        <dbReference type="ARBA" id="ARBA00023284"/>
    </source>
</evidence>
<evidence type="ECO:0000256" key="5">
    <source>
        <dbReference type="SAM" id="Phobius"/>
    </source>
</evidence>
<comment type="subcellular location">
    <subcellularLocation>
        <location evidence="1">Cell envelope</location>
    </subcellularLocation>
</comment>